<dbReference type="GO" id="GO:0004674">
    <property type="term" value="F:protein serine/threonine kinase activity"/>
    <property type="evidence" value="ECO:0007669"/>
    <property type="project" value="UniProtKB-KW"/>
</dbReference>
<keyword evidence="2" id="KW-0418">Kinase</keyword>
<feature type="compositionally biased region" description="Polar residues" evidence="1">
    <location>
        <begin position="44"/>
        <end position="55"/>
    </location>
</feature>
<feature type="region of interest" description="Disordered" evidence="1">
    <location>
        <begin position="43"/>
        <end position="87"/>
    </location>
</feature>
<keyword evidence="2" id="KW-0723">Serine/threonine-protein kinase</keyword>
<protein>
    <submittedName>
        <fullName evidence="2">Serine/threonine protein kinase</fullName>
    </submittedName>
</protein>
<gene>
    <name evidence="2" type="ORF">G3M58_49755</name>
</gene>
<accession>A0A6G3XAJ5</accession>
<sequence>VGDQVLVLTAEGPLASGSTYHCEFTAPLSDRPAGDGPVRIGPSAVSSGRPASSCTPGKPTELTLLPGGDLRRSTVGTGESLIYTRSD</sequence>
<name>A0A6G3XAJ5_9ACTN</name>
<dbReference type="AlphaFoldDB" id="A0A6G3XAJ5"/>
<evidence type="ECO:0000313" key="2">
    <source>
        <dbReference type="EMBL" id="NEE14540.1"/>
    </source>
</evidence>
<dbReference type="EMBL" id="JAAGMN010005114">
    <property type="protein sequence ID" value="NEE14540.1"/>
    <property type="molecule type" value="Genomic_DNA"/>
</dbReference>
<evidence type="ECO:0000256" key="1">
    <source>
        <dbReference type="SAM" id="MobiDB-lite"/>
    </source>
</evidence>
<organism evidence="2">
    <name type="scientific">Streptomyces sp. SID7499</name>
    <dbReference type="NCBI Taxonomy" id="2706086"/>
    <lineage>
        <taxon>Bacteria</taxon>
        <taxon>Bacillati</taxon>
        <taxon>Actinomycetota</taxon>
        <taxon>Actinomycetes</taxon>
        <taxon>Kitasatosporales</taxon>
        <taxon>Streptomycetaceae</taxon>
        <taxon>Streptomyces</taxon>
    </lineage>
</organism>
<proteinExistence type="predicted"/>
<reference evidence="2" key="1">
    <citation type="submission" date="2020-01" db="EMBL/GenBank/DDBJ databases">
        <title>Insect and environment-associated Actinomycetes.</title>
        <authorList>
            <person name="Currrie C."/>
            <person name="Chevrette M."/>
            <person name="Carlson C."/>
            <person name="Stubbendieck R."/>
            <person name="Wendt-Pienkowski E."/>
        </authorList>
    </citation>
    <scope>NUCLEOTIDE SEQUENCE</scope>
    <source>
        <strain evidence="2">SID7499</strain>
    </source>
</reference>
<keyword evidence="2" id="KW-0808">Transferase</keyword>
<comment type="caution">
    <text evidence="2">The sequence shown here is derived from an EMBL/GenBank/DDBJ whole genome shotgun (WGS) entry which is preliminary data.</text>
</comment>
<feature type="non-terminal residue" evidence="2">
    <location>
        <position position="1"/>
    </location>
</feature>